<dbReference type="Proteomes" id="UP001367508">
    <property type="component" value="Unassembled WGS sequence"/>
</dbReference>
<feature type="region of interest" description="Disordered" evidence="1">
    <location>
        <begin position="423"/>
        <end position="446"/>
    </location>
</feature>
<protein>
    <submittedName>
        <fullName evidence="2">Uncharacterized protein</fullName>
    </submittedName>
</protein>
<dbReference type="AlphaFoldDB" id="A0AAN9JYF4"/>
<feature type="compositionally biased region" description="Low complexity" evidence="1">
    <location>
        <begin position="373"/>
        <end position="384"/>
    </location>
</feature>
<feature type="compositionally biased region" description="Polar residues" evidence="1">
    <location>
        <begin position="550"/>
        <end position="578"/>
    </location>
</feature>
<feature type="compositionally biased region" description="Low complexity" evidence="1">
    <location>
        <begin position="524"/>
        <end position="549"/>
    </location>
</feature>
<proteinExistence type="predicted"/>
<accession>A0AAN9JYF4</accession>
<feature type="region of interest" description="Disordered" evidence="1">
    <location>
        <begin position="174"/>
        <end position="222"/>
    </location>
</feature>
<reference evidence="2 3" key="1">
    <citation type="submission" date="2024-01" db="EMBL/GenBank/DDBJ databases">
        <title>The genomes of 5 underutilized Papilionoideae crops provide insights into root nodulation and disease resistanc.</title>
        <authorList>
            <person name="Jiang F."/>
        </authorList>
    </citation>
    <scope>NUCLEOTIDE SEQUENCE [LARGE SCALE GENOMIC DNA]</scope>
    <source>
        <strain evidence="2">LVBAO_FW01</strain>
        <tissue evidence="2">Leaves</tissue>
    </source>
</reference>
<evidence type="ECO:0000256" key="1">
    <source>
        <dbReference type="SAM" id="MobiDB-lite"/>
    </source>
</evidence>
<feature type="region of interest" description="Disordered" evidence="1">
    <location>
        <begin position="22"/>
        <end position="54"/>
    </location>
</feature>
<sequence>MPRKAKRSRKRPSRGISNLMVHASSEGHSISMEPPLQPSKLAEPSMPHKTKRTTKRVRRVTHNLISHASSQGHSASMEPPLQHSEMAQPCAPTITIIPPLLPTTQNTVSPLDPSSHTLSRKVKLSKKRVTFGTSNSVPHASSQKYSVLMEPPVQPSELAQPCAPNSTLIPPSIPIAQDPILLSDPPSRAKPRKTKYSNKRVHHGTSNLMPHTSSQGHSTPVETLPKSCTPAITFVPSSIPTAHNLVSPSAAPSSMPRKAKLSRELASLGISNFMPRASSQGHSTYMETLQPSLVAQSCAPSIAPTPPSIATVQSVVSPLDQPLRTMPRRGKLSRERASLGISNMMPNASSHGHSPHMVETPPQPSQVAQSCAPTTTLVPSSSPTAQNLVSPSDPLLHTVPSKNVFSGILNLMHRASYQGQSIPVESSQQSSKPAQTCAPTTTDTLPSIPTAEDLVSPLDLPSCLRPCKSKHFKKRVLRGISNLMLHPSSQGHSIPMEPPLQPLELPRSCAPLIALIPSSSPIGQDPASSSPSDPSQDPVSSSPSDPSQDLVSGSPSDQTQDLVSGSPSDPPTHSISHTFVSPSTITQQALAPNFHPHAGRQWTVQAIDEHGNSKKIQVTKPGVFGMPPGQRIIVPFDRQLRAFGEASTLLSAACGRIVTDSKNIPINFDSWPKVPKSYKDDCFNILKVYP</sequence>
<feature type="region of interest" description="Disordered" evidence="1">
    <location>
        <begin position="348"/>
        <end position="393"/>
    </location>
</feature>
<evidence type="ECO:0000313" key="3">
    <source>
        <dbReference type="Proteomes" id="UP001367508"/>
    </source>
</evidence>
<keyword evidence="3" id="KW-1185">Reference proteome</keyword>
<dbReference type="EMBL" id="JAYMYQ010000011">
    <property type="protein sequence ID" value="KAK7306674.1"/>
    <property type="molecule type" value="Genomic_DNA"/>
</dbReference>
<feature type="compositionally biased region" description="Basic residues" evidence="1">
    <location>
        <begin position="189"/>
        <end position="203"/>
    </location>
</feature>
<gene>
    <name evidence="2" type="ORF">VNO77_44626</name>
</gene>
<organism evidence="2 3">
    <name type="scientific">Canavalia gladiata</name>
    <name type="common">Sword bean</name>
    <name type="synonym">Dolichos gladiatus</name>
    <dbReference type="NCBI Taxonomy" id="3824"/>
    <lineage>
        <taxon>Eukaryota</taxon>
        <taxon>Viridiplantae</taxon>
        <taxon>Streptophyta</taxon>
        <taxon>Embryophyta</taxon>
        <taxon>Tracheophyta</taxon>
        <taxon>Spermatophyta</taxon>
        <taxon>Magnoliopsida</taxon>
        <taxon>eudicotyledons</taxon>
        <taxon>Gunneridae</taxon>
        <taxon>Pentapetalae</taxon>
        <taxon>rosids</taxon>
        <taxon>fabids</taxon>
        <taxon>Fabales</taxon>
        <taxon>Fabaceae</taxon>
        <taxon>Papilionoideae</taxon>
        <taxon>50 kb inversion clade</taxon>
        <taxon>NPAAA clade</taxon>
        <taxon>indigoferoid/millettioid clade</taxon>
        <taxon>Phaseoleae</taxon>
        <taxon>Canavalia</taxon>
    </lineage>
</organism>
<name>A0AAN9JYF4_CANGL</name>
<comment type="caution">
    <text evidence="2">The sequence shown here is derived from an EMBL/GenBank/DDBJ whole genome shotgun (WGS) entry which is preliminary data.</text>
</comment>
<feature type="compositionally biased region" description="Polar residues" evidence="1">
    <location>
        <begin position="204"/>
        <end position="221"/>
    </location>
</feature>
<evidence type="ECO:0000313" key="2">
    <source>
        <dbReference type="EMBL" id="KAK7306674.1"/>
    </source>
</evidence>
<feature type="region of interest" description="Disordered" evidence="1">
    <location>
        <begin position="516"/>
        <end position="578"/>
    </location>
</feature>